<dbReference type="PANTHER" id="PTHR24306">
    <property type="match status" value="1"/>
</dbReference>
<dbReference type="GO" id="GO:0020037">
    <property type="term" value="F:heme binding"/>
    <property type="evidence" value="ECO:0007669"/>
    <property type="project" value="InterPro"/>
</dbReference>
<dbReference type="AlphaFoldDB" id="A0A7C8M4M9"/>
<proteinExistence type="predicted"/>
<accession>A0A7C8M4M9</accession>
<dbReference type="OrthoDB" id="3366823at2759"/>
<dbReference type="Proteomes" id="UP000481861">
    <property type="component" value="Unassembled WGS sequence"/>
</dbReference>
<dbReference type="GO" id="GO:0004497">
    <property type="term" value="F:monooxygenase activity"/>
    <property type="evidence" value="ECO:0007669"/>
    <property type="project" value="InterPro"/>
</dbReference>
<dbReference type="GO" id="GO:0016705">
    <property type="term" value="F:oxidoreductase activity, acting on paired donors, with incorporation or reduction of molecular oxygen"/>
    <property type="evidence" value="ECO:0007669"/>
    <property type="project" value="InterPro"/>
</dbReference>
<evidence type="ECO:0000313" key="3">
    <source>
        <dbReference type="Proteomes" id="UP000481861"/>
    </source>
</evidence>
<keyword evidence="1" id="KW-0812">Transmembrane</keyword>
<dbReference type="GO" id="GO:0005506">
    <property type="term" value="F:iron ion binding"/>
    <property type="evidence" value="ECO:0007669"/>
    <property type="project" value="InterPro"/>
</dbReference>
<reference evidence="2 3" key="1">
    <citation type="submission" date="2020-01" db="EMBL/GenBank/DDBJ databases">
        <authorList>
            <consortium name="DOE Joint Genome Institute"/>
            <person name="Haridas S."/>
            <person name="Albert R."/>
            <person name="Binder M."/>
            <person name="Bloem J."/>
            <person name="Labutti K."/>
            <person name="Salamov A."/>
            <person name="Andreopoulos B."/>
            <person name="Baker S.E."/>
            <person name="Barry K."/>
            <person name="Bills G."/>
            <person name="Bluhm B.H."/>
            <person name="Cannon C."/>
            <person name="Castanera R."/>
            <person name="Culley D.E."/>
            <person name="Daum C."/>
            <person name="Ezra D."/>
            <person name="Gonzalez J.B."/>
            <person name="Henrissat B."/>
            <person name="Kuo A."/>
            <person name="Liang C."/>
            <person name="Lipzen A."/>
            <person name="Lutzoni F."/>
            <person name="Magnuson J."/>
            <person name="Mondo S."/>
            <person name="Nolan M."/>
            <person name="Ohm R."/>
            <person name="Pangilinan J."/>
            <person name="Park H.-J.H."/>
            <person name="Ramirez L."/>
            <person name="Alfaro M."/>
            <person name="Sun H."/>
            <person name="Tritt A."/>
            <person name="Yoshinaga Y."/>
            <person name="Zwiers L.-H.L."/>
            <person name="Turgeon B.G."/>
            <person name="Goodwin S.B."/>
            <person name="Spatafora J.W."/>
            <person name="Crous P.W."/>
            <person name="Grigoriev I.V."/>
        </authorList>
    </citation>
    <scope>NUCLEOTIDE SEQUENCE [LARGE SCALE GENOMIC DNA]</scope>
    <source>
        <strain evidence="2 3">CBS 611.86</strain>
    </source>
</reference>
<name>A0A7C8M4M9_9PLEO</name>
<evidence type="ECO:0000256" key="1">
    <source>
        <dbReference type="SAM" id="Phobius"/>
    </source>
</evidence>
<keyword evidence="1" id="KW-1133">Transmembrane helix</keyword>
<keyword evidence="1" id="KW-0472">Membrane</keyword>
<comment type="caution">
    <text evidence="2">The sequence shown here is derived from an EMBL/GenBank/DDBJ whole genome shotgun (WGS) entry which is preliminary data.</text>
</comment>
<sequence>MAFLKNLFIGVYASNAAIRLLFLPLCYLLLSSPFLAILTRRFALDKQVLAYIPRDFKTPDTLPQVFIALVVVSFLTRALSGTDVGSVAGGKEGGGGKRRVQCAPYWVPFARHWGNVVFRGEGWLRGLRDSSLSSIVAYNAAGTKHNLILSPALLDQALKDSNNIREAAIPSWAVLRNAFNMPSSAKARYFELQPAISKTMHDEIFHGPQLETLISASLAIVSESLPDLITFNSSIVDQMAWERVAGVDLTAGTTEVECDLFALIHEFFCHAIIQPLTGMHFTESYPLLASDLATLNQSFYALALGFPRFFPLPGLPTASLAKSRLFQNFARFFDELEHPPVKTVVAVVDDDASVSGDEDADAETPTPLTALNELFSQHDTPVHVRAAITLQLVHDIISQVVPQTFWALVHIYSASPPTQPTSTSTSTSTPLSTIRAETAAWAMPSQPPSIHPSFPSPPDLTFRSCAPALSPKSFPYLRSTIAETRRLYSGSLRTLQLKAALTLTEPNPARSVSPNESWHLDAASYLDVGLSQTLINTASANYLSPSTFNPERFVHTPAPAPRLLVASTASADTYTTALLVAFIAGITQLWDISAAPKKSFMDTMYEVQAAAAGQEVNEVRQTEEKKVGVWKVPKMADAAGGKVPAGDVRVRISRREGLGPPETMRKGR</sequence>
<protein>
    <recommendedName>
        <fullName evidence="4">Cytochrome P450</fullName>
    </recommendedName>
</protein>
<dbReference type="EMBL" id="JAADJZ010000019">
    <property type="protein sequence ID" value="KAF2868378.1"/>
    <property type="molecule type" value="Genomic_DNA"/>
</dbReference>
<gene>
    <name evidence="2" type="ORF">BDV95DRAFT_670450</name>
</gene>
<evidence type="ECO:0008006" key="4">
    <source>
        <dbReference type="Google" id="ProtNLM"/>
    </source>
</evidence>
<dbReference type="Gene3D" id="1.10.630.10">
    <property type="entry name" value="Cytochrome P450"/>
    <property type="match status" value="1"/>
</dbReference>
<evidence type="ECO:0000313" key="2">
    <source>
        <dbReference type="EMBL" id="KAF2868378.1"/>
    </source>
</evidence>
<feature type="transmembrane region" description="Helical" evidence="1">
    <location>
        <begin position="20"/>
        <end position="40"/>
    </location>
</feature>
<keyword evidence="3" id="KW-1185">Reference proteome</keyword>
<organism evidence="2 3">
    <name type="scientific">Massariosphaeria phaeospora</name>
    <dbReference type="NCBI Taxonomy" id="100035"/>
    <lineage>
        <taxon>Eukaryota</taxon>
        <taxon>Fungi</taxon>
        <taxon>Dikarya</taxon>
        <taxon>Ascomycota</taxon>
        <taxon>Pezizomycotina</taxon>
        <taxon>Dothideomycetes</taxon>
        <taxon>Pleosporomycetidae</taxon>
        <taxon>Pleosporales</taxon>
        <taxon>Pleosporales incertae sedis</taxon>
        <taxon>Massariosphaeria</taxon>
    </lineage>
</organism>
<dbReference type="PANTHER" id="PTHR24306:SF7">
    <property type="entry name" value="AHBB"/>
    <property type="match status" value="1"/>
</dbReference>
<dbReference type="InterPro" id="IPR036396">
    <property type="entry name" value="Cyt_P450_sf"/>
</dbReference>